<dbReference type="PROSITE" id="PS00028">
    <property type="entry name" value="ZINC_FINGER_C2H2_1"/>
    <property type="match status" value="1"/>
</dbReference>
<dbReference type="Proteomes" id="UP000800035">
    <property type="component" value="Unassembled WGS sequence"/>
</dbReference>
<accession>A0A6A5U7X8</accession>
<dbReference type="Gene3D" id="3.30.160.60">
    <property type="entry name" value="Classic Zinc Finger"/>
    <property type="match status" value="1"/>
</dbReference>
<keyword evidence="4" id="KW-1185">Reference proteome</keyword>
<evidence type="ECO:0000259" key="2">
    <source>
        <dbReference type="PROSITE" id="PS50157"/>
    </source>
</evidence>
<evidence type="ECO:0000313" key="3">
    <source>
        <dbReference type="EMBL" id="KAF1960784.1"/>
    </source>
</evidence>
<dbReference type="SMART" id="SM00355">
    <property type="entry name" value="ZnF_C2H2"/>
    <property type="match status" value="2"/>
</dbReference>
<keyword evidence="1" id="KW-0479">Metal-binding</keyword>
<reference evidence="3" key="1">
    <citation type="journal article" date="2020" name="Stud. Mycol.">
        <title>101 Dothideomycetes genomes: a test case for predicting lifestyles and emergence of pathogens.</title>
        <authorList>
            <person name="Haridas S."/>
            <person name="Albert R."/>
            <person name="Binder M."/>
            <person name="Bloem J."/>
            <person name="Labutti K."/>
            <person name="Salamov A."/>
            <person name="Andreopoulos B."/>
            <person name="Baker S."/>
            <person name="Barry K."/>
            <person name="Bills G."/>
            <person name="Bluhm B."/>
            <person name="Cannon C."/>
            <person name="Castanera R."/>
            <person name="Culley D."/>
            <person name="Daum C."/>
            <person name="Ezra D."/>
            <person name="Gonzalez J."/>
            <person name="Henrissat B."/>
            <person name="Kuo A."/>
            <person name="Liang C."/>
            <person name="Lipzen A."/>
            <person name="Lutzoni F."/>
            <person name="Magnuson J."/>
            <person name="Mondo S."/>
            <person name="Nolan M."/>
            <person name="Ohm R."/>
            <person name="Pangilinan J."/>
            <person name="Park H.-J."/>
            <person name="Ramirez L."/>
            <person name="Alfaro M."/>
            <person name="Sun H."/>
            <person name="Tritt A."/>
            <person name="Yoshinaga Y."/>
            <person name="Zwiers L.-H."/>
            <person name="Turgeon B."/>
            <person name="Goodwin S."/>
            <person name="Spatafora J."/>
            <person name="Crous P."/>
            <person name="Grigoriev I."/>
        </authorList>
    </citation>
    <scope>NUCLEOTIDE SEQUENCE</scope>
    <source>
        <strain evidence="3">CBS 675.92</strain>
    </source>
</reference>
<proteinExistence type="predicted"/>
<gene>
    <name evidence="3" type="ORF">CC80DRAFT_489036</name>
</gene>
<protein>
    <recommendedName>
        <fullName evidence="2">C2H2-type domain-containing protein</fullName>
    </recommendedName>
</protein>
<dbReference type="AlphaFoldDB" id="A0A6A5U7X8"/>
<evidence type="ECO:0000256" key="1">
    <source>
        <dbReference type="PROSITE-ProRule" id="PRU00042"/>
    </source>
</evidence>
<organism evidence="3 4">
    <name type="scientific">Byssothecium circinans</name>
    <dbReference type="NCBI Taxonomy" id="147558"/>
    <lineage>
        <taxon>Eukaryota</taxon>
        <taxon>Fungi</taxon>
        <taxon>Dikarya</taxon>
        <taxon>Ascomycota</taxon>
        <taxon>Pezizomycotina</taxon>
        <taxon>Dothideomycetes</taxon>
        <taxon>Pleosporomycetidae</taxon>
        <taxon>Pleosporales</taxon>
        <taxon>Massarineae</taxon>
        <taxon>Massarinaceae</taxon>
        <taxon>Byssothecium</taxon>
    </lineage>
</organism>
<dbReference type="EMBL" id="ML976982">
    <property type="protein sequence ID" value="KAF1960784.1"/>
    <property type="molecule type" value="Genomic_DNA"/>
</dbReference>
<dbReference type="InterPro" id="IPR013087">
    <property type="entry name" value="Znf_C2H2_type"/>
</dbReference>
<name>A0A6A5U7X8_9PLEO</name>
<sequence length="343" mass="38530">MSFPALFDVPEDASSWRFSLPMFNQDQNMPVFNVSESSFSNVAKSCDQRTVGEDALHVLPAGPSLMESSLYPPWNLVSHDDWSSAAAYPTQQIPSQPFGCKCKSDPTFPLQMNPYDFTSKSSYMMSTTATPPLGQPLYPNVLPPIDMPTASSNFLVQSPFPPRPAAFNPFNQSFPPAPRPVDPINEITSIHDKPTIPSYLNADQDVRPCQSPLAKTNSPYNHSPSVFLPSAVNEALGEDIRAHTSSSRKSNRVSKRRASDLRFECPYYPCNAAFPSKNDLKRHLHTKQHRDESSDWSSNANQFLCFETKCKRSRKGFSRKDHCVNHMRRMHPDLVVEDADEEL</sequence>
<keyword evidence="1" id="KW-0863">Zinc-finger</keyword>
<dbReference type="GO" id="GO:0008270">
    <property type="term" value="F:zinc ion binding"/>
    <property type="evidence" value="ECO:0007669"/>
    <property type="project" value="UniProtKB-KW"/>
</dbReference>
<dbReference type="OrthoDB" id="3799841at2759"/>
<dbReference type="PROSITE" id="PS50157">
    <property type="entry name" value="ZINC_FINGER_C2H2_2"/>
    <property type="match status" value="1"/>
</dbReference>
<keyword evidence="1" id="KW-0862">Zinc</keyword>
<feature type="domain" description="C2H2-type" evidence="2">
    <location>
        <begin position="263"/>
        <end position="294"/>
    </location>
</feature>
<evidence type="ECO:0000313" key="4">
    <source>
        <dbReference type="Proteomes" id="UP000800035"/>
    </source>
</evidence>